<dbReference type="PANTHER" id="PTHR44068:SF11">
    <property type="entry name" value="GERANYL DIPHOSPHATE 2-C-METHYLTRANSFERASE"/>
    <property type="match status" value="1"/>
</dbReference>
<evidence type="ECO:0000256" key="3">
    <source>
        <dbReference type="ARBA" id="ARBA00022691"/>
    </source>
</evidence>
<dbReference type="InterPro" id="IPR029063">
    <property type="entry name" value="SAM-dependent_MTases_sf"/>
</dbReference>
<dbReference type="PANTHER" id="PTHR44068">
    <property type="entry name" value="ZGC:194242"/>
    <property type="match status" value="1"/>
</dbReference>
<keyword evidence="3 4" id="KW-0949">S-adenosyl-L-methionine</keyword>
<evidence type="ECO:0000256" key="2">
    <source>
        <dbReference type="ARBA" id="ARBA00022679"/>
    </source>
</evidence>
<dbReference type="EMBL" id="CAUWAG010000013">
    <property type="protein sequence ID" value="CAJ2510265.1"/>
    <property type="molecule type" value="Genomic_DNA"/>
</dbReference>
<gene>
    <name evidence="5" type="ORF">KHLLAP_LOCUS10733</name>
</gene>
<dbReference type="Gene3D" id="3.40.50.150">
    <property type="entry name" value="Vaccinia Virus protein VP39"/>
    <property type="match status" value="1"/>
</dbReference>
<name>A0AAI8YMP5_9PEZI</name>
<accession>A0AAI8YMP5</accession>
<dbReference type="Proteomes" id="UP001295740">
    <property type="component" value="Unassembled WGS sequence"/>
</dbReference>
<comment type="caution">
    <text evidence="5">The sequence shown here is derived from an EMBL/GenBank/DDBJ whole genome shotgun (WGS) entry which is preliminary data.</text>
</comment>
<keyword evidence="2 4" id="KW-0808">Transferase</keyword>
<evidence type="ECO:0000256" key="1">
    <source>
        <dbReference type="ARBA" id="ARBA00022603"/>
    </source>
</evidence>
<dbReference type="CDD" id="cd02440">
    <property type="entry name" value="AdoMet_MTases"/>
    <property type="match status" value="1"/>
</dbReference>
<protein>
    <submittedName>
        <fullName evidence="5">Uu.00g061650.m01.CDS01</fullName>
    </submittedName>
</protein>
<evidence type="ECO:0000313" key="5">
    <source>
        <dbReference type="EMBL" id="CAJ2510265.1"/>
    </source>
</evidence>
<dbReference type="PROSITE" id="PS51581">
    <property type="entry name" value="SAM_GTMT"/>
    <property type="match status" value="1"/>
</dbReference>
<dbReference type="AlphaFoldDB" id="A0AAI8YMP5"/>
<keyword evidence="6" id="KW-1185">Reference proteome</keyword>
<dbReference type="Pfam" id="PF13489">
    <property type="entry name" value="Methyltransf_23"/>
    <property type="match status" value="1"/>
</dbReference>
<dbReference type="InterPro" id="IPR025774">
    <property type="entry name" value="PiNMT-like"/>
</dbReference>
<organism evidence="5 6">
    <name type="scientific">Anthostomella pinea</name>
    <dbReference type="NCBI Taxonomy" id="933095"/>
    <lineage>
        <taxon>Eukaryota</taxon>
        <taxon>Fungi</taxon>
        <taxon>Dikarya</taxon>
        <taxon>Ascomycota</taxon>
        <taxon>Pezizomycotina</taxon>
        <taxon>Sordariomycetes</taxon>
        <taxon>Xylariomycetidae</taxon>
        <taxon>Xylariales</taxon>
        <taxon>Xylariaceae</taxon>
        <taxon>Anthostomella</taxon>
    </lineage>
</organism>
<proteinExistence type="inferred from homology"/>
<reference evidence="5" key="1">
    <citation type="submission" date="2023-10" db="EMBL/GenBank/DDBJ databases">
        <authorList>
            <person name="Hackl T."/>
        </authorList>
    </citation>
    <scope>NUCLEOTIDE SEQUENCE</scope>
</reference>
<evidence type="ECO:0000313" key="6">
    <source>
        <dbReference type="Proteomes" id="UP001295740"/>
    </source>
</evidence>
<sequence length="318" mass="35058">MATSPHPGDQFEVPGYEAHASPATLKDRIKQHYEIASDYYYSLWGRHIHHGLFKSPTETKEEAQLNLIEYLLEISALPDRSEVLDVGCGIGGTSCFLAKEQACRVTGITISGKQVEIAKRLTLAETSQAEIEDQSGFISYQEGKVRFIELDAEKMLDHFSSGDTKKASFDCVWVSEALSHFPNKPLFFSSAEALLAPGGGRLVIADWFKAPGLSPEQENADVKPIEDGMLLPKLCTADDYVRMAEAAGFKVKSGPIDISKSVAKTWDISWSLVSSPSLWAFAIAQGRDGLAFLQAFRAMRRGYANGTFRFAVMCFEKP</sequence>
<dbReference type="InterPro" id="IPR050447">
    <property type="entry name" value="Erg6_SMT_methyltransf"/>
</dbReference>
<feature type="region of interest" description="SAM motif I" evidence="4">
    <location>
        <begin position="83"/>
        <end position="92"/>
    </location>
</feature>
<dbReference type="GO" id="GO:0008168">
    <property type="term" value="F:methyltransferase activity"/>
    <property type="evidence" value="ECO:0007669"/>
    <property type="project" value="UniProtKB-KW"/>
</dbReference>
<dbReference type="SUPFAM" id="SSF53335">
    <property type="entry name" value="S-adenosyl-L-methionine-dependent methyltransferases"/>
    <property type="match status" value="1"/>
</dbReference>
<dbReference type="GO" id="GO:0032259">
    <property type="term" value="P:methylation"/>
    <property type="evidence" value="ECO:0007669"/>
    <property type="project" value="UniProtKB-UniRule"/>
</dbReference>
<evidence type="ECO:0000256" key="4">
    <source>
        <dbReference type="PROSITE-ProRule" id="PRU00914"/>
    </source>
</evidence>
<keyword evidence="1 4" id="KW-0489">Methyltransferase</keyword>
<comment type="caution">
    <text evidence="4">Lacks conserved residue(s) required for the propagation of feature annotation.</text>
</comment>
<comment type="similarity">
    <text evidence="4">Belongs to the class I-like SAM-binding methyltransferase superfamily. gTMT family.</text>
</comment>